<reference evidence="2" key="1">
    <citation type="submission" date="2023-06" db="EMBL/GenBank/DDBJ databases">
        <authorList>
            <person name="Jiang Y."/>
            <person name="Liu Q."/>
        </authorList>
    </citation>
    <scope>NUCLEOTIDE SEQUENCE</scope>
    <source>
        <strain evidence="2">CGMCC 1.12090</strain>
    </source>
</reference>
<keyword evidence="1" id="KW-0732">Signal</keyword>
<evidence type="ECO:0000256" key="1">
    <source>
        <dbReference type="SAM" id="SignalP"/>
    </source>
</evidence>
<protein>
    <submittedName>
        <fullName evidence="2">Uncharacterized protein</fullName>
    </submittedName>
</protein>
<feature type="chain" id="PRO_5045919193" evidence="1">
    <location>
        <begin position="29"/>
        <end position="354"/>
    </location>
</feature>
<sequence>MTTTTSTLRFGFAPRAAAPAAAPTAAPAAAPVASAPVAAPVAQSIATSTAPVQEAPVATLAAQAVEGAAGEATQAAVPTEDITIMLSTGGRQGQVFGGVFGRMEGDKFRTDPLLKAIYLLELIDGAVPGGVPGAGRDDEHGEMLEQMGGMPETVTVSVPTDLAASFKATLANLSGARWQQLYEQAGASVNSMVKFALNNEARVAREAVAQIARTGGEVFTVQVAEPKELRFMMIAGDDYDEYDRELSGVPQAVAGSPVVTAVAGEVADAAVGMETFASACGGRQEGDTLTYTHIEHFTVLADTAENAVKVQALVPEGLMTRTAMSAGDVMVNGQPYVLSGPLLEDESATADAPR</sequence>
<name>A0ABT8SC54_9BURK</name>
<comment type="caution">
    <text evidence="2">The sequence shown here is derived from an EMBL/GenBank/DDBJ whole genome shotgun (WGS) entry which is preliminary data.</text>
</comment>
<evidence type="ECO:0000313" key="2">
    <source>
        <dbReference type="EMBL" id="MDO1535582.1"/>
    </source>
</evidence>
<dbReference type="EMBL" id="JAUKVY010000021">
    <property type="protein sequence ID" value="MDO1535582.1"/>
    <property type="molecule type" value="Genomic_DNA"/>
</dbReference>
<dbReference type="RefSeq" id="WP_301813344.1">
    <property type="nucleotide sequence ID" value="NZ_JAUJZH010000021.1"/>
</dbReference>
<proteinExistence type="predicted"/>
<dbReference type="Proteomes" id="UP001169027">
    <property type="component" value="Unassembled WGS sequence"/>
</dbReference>
<accession>A0ABT8SC54</accession>
<organism evidence="2 3">
    <name type="scientific">Variovorax ginsengisoli</name>
    <dbReference type="NCBI Taxonomy" id="363844"/>
    <lineage>
        <taxon>Bacteria</taxon>
        <taxon>Pseudomonadati</taxon>
        <taxon>Pseudomonadota</taxon>
        <taxon>Betaproteobacteria</taxon>
        <taxon>Burkholderiales</taxon>
        <taxon>Comamonadaceae</taxon>
        <taxon>Variovorax</taxon>
    </lineage>
</organism>
<feature type="signal peptide" evidence="1">
    <location>
        <begin position="1"/>
        <end position="28"/>
    </location>
</feature>
<keyword evidence="3" id="KW-1185">Reference proteome</keyword>
<gene>
    <name evidence="2" type="ORF">Q2T77_25170</name>
</gene>
<evidence type="ECO:0000313" key="3">
    <source>
        <dbReference type="Proteomes" id="UP001169027"/>
    </source>
</evidence>